<dbReference type="InterPro" id="IPR002549">
    <property type="entry name" value="AI-2E-like"/>
</dbReference>
<feature type="transmembrane region" description="Helical" evidence="6">
    <location>
        <begin position="7"/>
        <end position="25"/>
    </location>
</feature>
<evidence type="ECO:0000256" key="5">
    <source>
        <dbReference type="ARBA" id="ARBA00023136"/>
    </source>
</evidence>
<evidence type="ECO:0000256" key="2">
    <source>
        <dbReference type="ARBA" id="ARBA00009773"/>
    </source>
</evidence>
<evidence type="ECO:0000256" key="1">
    <source>
        <dbReference type="ARBA" id="ARBA00004141"/>
    </source>
</evidence>
<keyword evidence="4 6" id="KW-1133">Transmembrane helix</keyword>
<keyword evidence="3 6" id="KW-0812">Transmembrane</keyword>
<feature type="transmembrane region" description="Helical" evidence="6">
    <location>
        <begin position="61"/>
        <end position="84"/>
    </location>
</feature>
<keyword evidence="8" id="KW-1185">Reference proteome</keyword>
<sequence>MEKKKKFIINVIFYLLIAGAIWISGRYLLPVLTPFILAFLAAGVIQIPVRKIAGDSNRKKRFLSIFFTVLLYGALFFFALGMGAKLVTAAGNLMISFPEIYQSNILPFLNQLADKLEMTAASQNAETAEKIDRFFREISQNLGQYISNLSMSAVKVLSAGASGIPGLIVRLVITVVSTFFMAADFDKIVGFAKRFLPESKEDDIRKMIEYIKNIVGIYLKSYMLLFLLTFVELSVGLLILRIPYAILVALAVAVFDILPVLGTGGILLPWAVIMAVLGDIPMSVGILVLYIVITAIRNTVEPRIVGKQIGLHPLAALIAMFIGLKLFGIAGMICLPVGLAVFMNLERNEKDVNPSV</sequence>
<protein>
    <submittedName>
        <fullName evidence="7">Sporulation integral membrane protein YtvI</fullName>
    </submittedName>
</protein>
<accession>A0ABZ3EY54</accession>
<comment type="subcellular location">
    <subcellularLocation>
        <location evidence="1">Membrane</location>
        <topology evidence="1">Multi-pass membrane protein</topology>
    </subcellularLocation>
</comment>
<proteinExistence type="inferred from homology"/>
<evidence type="ECO:0000256" key="3">
    <source>
        <dbReference type="ARBA" id="ARBA00022692"/>
    </source>
</evidence>
<evidence type="ECO:0000256" key="4">
    <source>
        <dbReference type="ARBA" id="ARBA00022989"/>
    </source>
</evidence>
<feature type="transmembrane region" description="Helical" evidence="6">
    <location>
        <begin position="267"/>
        <end position="293"/>
    </location>
</feature>
<dbReference type="PANTHER" id="PTHR21716:SF68">
    <property type="entry name" value="TRANSPORT PROTEIN YTVI-RELATED"/>
    <property type="match status" value="1"/>
</dbReference>
<evidence type="ECO:0000313" key="8">
    <source>
        <dbReference type="Proteomes" id="UP001451571"/>
    </source>
</evidence>
<dbReference type="InterPro" id="IPR014227">
    <property type="entry name" value="YtvI-like"/>
</dbReference>
<dbReference type="PANTHER" id="PTHR21716">
    <property type="entry name" value="TRANSMEMBRANE PROTEIN"/>
    <property type="match status" value="1"/>
</dbReference>
<organism evidence="7 8">
    <name type="scientific">Kineothrix sedimenti</name>
    <dbReference type="NCBI Taxonomy" id="3123317"/>
    <lineage>
        <taxon>Bacteria</taxon>
        <taxon>Bacillati</taxon>
        <taxon>Bacillota</taxon>
        <taxon>Clostridia</taxon>
        <taxon>Lachnospirales</taxon>
        <taxon>Lachnospiraceae</taxon>
        <taxon>Kineothrix</taxon>
    </lineage>
</organism>
<feature type="transmembrane region" description="Helical" evidence="6">
    <location>
        <begin position="222"/>
        <end position="255"/>
    </location>
</feature>
<dbReference type="RefSeq" id="WP_342758745.1">
    <property type="nucleotide sequence ID" value="NZ_CP146256.1"/>
</dbReference>
<keyword evidence="5 6" id="KW-0472">Membrane</keyword>
<reference evidence="7 8" key="1">
    <citation type="submission" date="2024-02" db="EMBL/GenBank/DDBJ databases">
        <title>Bacterial strain from lacustrine sediment.</title>
        <authorList>
            <person name="Petit C."/>
            <person name="Fadhlaoui K."/>
        </authorList>
    </citation>
    <scope>NUCLEOTIDE SEQUENCE [LARGE SCALE GENOMIC DNA]</scope>
    <source>
        <strain evidence="7 8">IPX-CK</strain>
    </source>
</reference>
<feature type="transmembrane region" description="Helical" evidence="6">
    <location>
        <begin position="167"/>
        <end position="185"/>
    </location>
</feature>
<dbReference type="Pfam" id="PF01594">
    <property type="entry name" value="AI-2E_transport"/>
    <property type="match status" value="1"/>
</dbReference>
<dbReference type="Proteomes" id="UP001451571">
    <property type="component" value="Chromosome"/>
</dbReference>
<name>A0ABZ3EY54_9FIRM</name>
<gene>
    <name evidence="7" type="primary">ytvI</name>
    <name evidence="7" type="ORF">V6984_05305</name>
</gene>
<comment type="similarity">
    <text evidence="2">Belongs to the autoinducer-2 exporter (AI-2E) (TC 2.A.86) family.</text>
</comment>
<feature type="transmembrane region" description="Helical" evidence="6">
    <location>
        <begin position="314"/>
        <end position="343"/>
    </location>
</feature>
<evidence type="ECO:0000313" key="7">
    <source>
        <dbReference type="EMBL" id="XAH75182.1"/>
    </source>
</evidence>
<dbReference type="NCBIfam" id="TIGR02872">
    <property type="entry name" value="spore_ytvI"/>
    <property type="match status" value="1"/>
</dbReference>
<feature type="transmembrane region" description="Helical" evidence="6">
    <location>
        <begin position="31"/>
        <end position="49"/>
    </location>
</feature>
<dbReference type="EMBL" id="CP146256">
    <property type="protein sequence ID" value="XAH75182.1"/>
    <property type="molecule type" value="Genomic_DNA"/>
</dbReference>
<evidence type="ECO:0000256" key="6">
    <source>
        <dbReference type="SAM" id="Phobius"/>
    </source>
</evidence>